<reference evidence="3" key="1">
    <citation type="submission" date="2022-11" db="UniProtKB">
        <authorList>
            <consortium name="WormBaseParasite"/>
        </authorList>
    </citation>
    <scope>IDENTIFICATION</scope>
</reference>
<evidence type="ECO:0000313" key="2">
    <source>
        <dbReference type="Proteomes" id="UP000887561"/>
    </source>
</evidence>
<sequence>MKPLNRALLSTCKARYPIRAAYAYLFYGFDGLLLEFYCPTDSEDSDRHTFICQLLALLPSFEVIGWTIQVFGPVFITGHSIMYTVATDIPVTLISALNPIGTILLVAPYRRAVFRYFGITKAQSTVIRIRTTIQTTVRRYGTASIHPVGRSGN</sequence>
<name>A0A915NE53_MELJA</name>
<dbReference type="WBParaSite" id="scaffold9389_cov144.g13906">
    <property type="protein sequence ID" value="scaffold9389_cov144.g13906"/>
    <property type="gene ID" value="scaffold9389_cov144.g13906"/>
</dbReference>
<keyword evidence="2" id="KW-1185">Reference proteome</keyword>
<evidence type="ECO:0000313" key="3">
    <source>
        <dbReference type="WBParaSite" id="scaffold9389_cov144.g13906"/>
    </source>
</evidence>
<organism evidence="2 3">
    <name type="scientific">Meloidogyne javanica</name>
    <name type="common">Root-knot nematode worm</name>
    <dbReference type="NCBI Taxonomy" id="6303"/>
    <lineage>
        <taxon>Eukaryota</taxon>
        <taxon>Metazoa</taxon>
        <taxon>Ecdysozoa</taxon>
        <taxon>Nematoda</taxon>
        <taxon>Chromadorea</taxon>
        <taxon>Rhabditida</taxon>
        <taxon>Tylenchina</taxon>
        <taxon>Tylenchomorpha</taxon>
        <taxon>Tylenchoidea</taxon>
        <taxon>Meloidogynidae</taxon>
        <taxon>Meloidogyninae</taxon>
        <taxon>Meloidogyne</taxon>
        <taxon>Meloidogyne incognita group</taxon>
    </lineage>
</organism>
<feature type="transmembrane region" description="Helical" evidence="1">
    <location>
        <begin position="50"/>
        <end position="69"/>
    </location>
</feature>
<protein>
    <submittedName>
        <fullName evidence="3">G protein-coupled receptor</fullName>
    </submittedName>
</protein>
<keyword evidence="1" id="KW-1133">Transmembrane helix</keyword>
<keyword evidence="1" id="KW-0472">Membrane</keyword>
<keyword evidence="1" id="KW-0812">Transmembrane</keyword>
<proteinExistence type="predicted"/>
<feature type="transmembrane region" description="Helical" evidence="1">
    <location>
        <begin position="89"/>
        <end position="107"/>
    </location>
</feature>
<dbReference type="Proteomes" id="UP000887561">
    <property type="component" value="Unplaced"/>
</dbReference>
<accession>A0A915NE53</accession>
<dbReference type="AlphaFoldDB" id="A0A915NE53"/>
<evidence type="ECO:0000256" key="1">
    <source>
        <dbReference type="SAM" id="Phobius"/>
    </source>
</evidence>